<sequence length="195" mass="22785">MAMFTTVQTQLESKGNGFEHVERPVRFQGMAEYPDHPRTRQEQEEPHTDDMRAKSLTAITLGQEDLHGNQKQRAMATSHMVTTRDQECPLDIMRREMTMSTTGSVEEYYEEFERLRNRLELNDDEEALMAQFLDGLQERINRKLERQIYSDFRDLSTFLVQAEQHIKPKSQDIRNRPKTPWAPSNGTKPVDKAKA</sequence>
<feature type="compositionally biased region" description="Basic and acidic residues" evidence="1">
    <location>
        <begin position="33"/>
        <end position="50"/>
    </location>
</feature>
<dbReference type="EMBL" id="MRZV01002411">
    <property type="protein sequence ID" value="PIK33774.1"/>
    <property type="molecule type" value="Genomic_DNA"/>
</dbReference>
<dbReference type="Pfam" id="PF03732">
    <property type="entry name" value="Retrotrans_gag"/>
    <property type="match status" value="1"/>
</dbReference>
<gene>
    <name evidence="3" type="ORF">BSL78_29411</name>
</gene>
<feature type="region of interest" description="Disordered" evidence="1">
    <location>
        <begin position="30"/>
        <end position="50"/>
    </location>
</feature>
<organism evidence="3 4">
    <name type="scientific">Stichopus japonicus</name>
    <name type="common">Sea cucumber</name>
    <dbReference type="NCBI Taxonomy" id="307972"/>
    <lineage>
        <taxon>Eukaryota</taxon>
        <taxon>Metazoa</taxon>
        <taxon>Echinodermata</taxon>
        <taxon>Eleutherozoa</taxon>
        <taxon>Echinozoa</taxon>
        <taxon>Holothuroidea</taxon>
        <taxon>Aspidochirotacea</taxon>
        <taxon>Aspidochirotida</taxon>
        <taxon>Stichopodidae</taxon>
        <taxon>Apostichopus</taxon>
    </lineage>
</organism>
<dbReference type="InterPro" id="IPR005162">
    <property type="entry name" value="Retrotrans_gag_dom"/>
</dbReference>
<accession>A0A2G8JDF6</accession>
<evidence type="ECO:0000313" key="3">
    <source>
        <dbReference type="EMBL" id="PIK33774.1"/>
    </source>
</evidence>
<feature type="region of interest" description="Disordered" evidence="1">
    <location>
        <begin position="164"/>
        <end position="195"/>
    </location>
</feature>
<name>A0A2G8JDF6_STIJA</name>
<dbReference type="Proteomes" id="UP000230750">
    <property type="component" value="Unassembled WGS sequence"/>
</dbReference>
<feature type="domain" description="Retrotransposon gag" evidence="2">
    <location>
        <begin position="96"/>
        <end position="138"/>
    </location>
</feature>
<evidence type="ECO:0000313" key="4">
    <source>
        <dbReference type="Proteomes" id="UP000230750"/>
    </source>
</evidence>
<feature type="compositionally biased region" description="Polar residues" evidence="1">
    <location>
        <begin position="1"/>
        <end position="13"/>
    </location>
</feature>
<proteinExistence type="predicted"/>
<reference evidence="3 4" key="1">
    <citation type="journal article" date="2017" name="PLoS Biol.">
        <title>The sea cucumber genome provides insights into morphological evolution and visceral regeneration.</title>
        <authorList>
            <person name="Zhang X."/>
            <person name="Sun L."/>
            <person name="Yuan J."/>
            <person name="Sun Y."/>
            <person name="Gao Y."/>
            <person name="Zhang L."/>
            <person name="Li S."/>
            <person name="Dai H."/>
            <person name="Hamel J.F."/>
            <person name="Liu C."/>
            <person name="Yu Y."/>
            <person name="Liu S."/>
            <person name="Lin W."/>
            <person name="Guo K."/>
            <person name="Jin S."/>
            <person name="Xu P."/>
            <person name="Storey K.B."/>
            <person name="Huan P."/>
            <person name="Zhang T."/>
            <person name="Zhou Y."/>
            <person name="Zhang J."/>
            <person name="Lin C."/>
            <person name="Li X."/>
            <person name="Xing L."/>
            <person name="Huo D."/>
            <person name="Sun M."/>
            <person name="Wang L."/>
            <person name="Mercier A."/>
            <person name="Li F."/>
            <person name="Yang H."/>
            <person name="Xiang J."/>
        </authorList>
    </citation>
    <scope>NUCLEOTIDE SEQUENCE [LARGE SCALE GENOMIC DNA]</scope>
    <source>
        <strain evidence="3">Shaxun</strain>
        <tissue evidence="3">Muscle</tissue>
    </source>
</reference>
<evidence type="ECO:0000256" key="1">
    <source>
        <dbReference type="SAM" id="MobiDB-lite"/>
    </source>
</evidence>
<protein>
    <recommendedName>
        <fullName evidence="2">Retrotransposon gag domain-containing protein</fullName>
    </recommendedName>
</protein>
<dbReference type="AlphaFoldDB" id="A0A2G8JDF6"/>
<feature type="compositionally biased region" description="Basic and acidic residues" evidence="1">
    <location>
        <begin position="164"/>
        <end position="175"/>
    </location>
</feature>
<comment type="caution">
    <text evidence="3">The sequence shown here is derived from an EMBL/GenBank/DDBJ whole genome shotgun (WGS) entry which is preliminary data.</text>
</comment>
<keyword evidence="4" id="KW-1185">Reference proteome</keyword>
<feature type="region of interest" description="Disordered" evidence="1">
    <location>
        <begin position="1"/>
        <end position="20"/>
    </location>
</feature>
<evidence type="ECO:0000259" key="2">
    <source>
        <dbReference type="Pfam" id="PF03732"/>
    </source>
</evidence>